<protein>
    <submittedName>
        <fullName evidence="1">Uncharacterized protein</fullName>
    </submittedName>
</protein>
<organism evidence="1">
    <name type="scientific">marine sediment metagenome</name>
    <dbReference type="NCBI Taxonomy" id="412755"/>
    <lineage>
        <taxon>unclassified sequences</taxon>
        <taxon>metagenomes</taxon>
        <taxon>ecological metagenomes</taxon>
    </lineage>
</organism>
<evidence type="ECO:0000313" key="1">
    <source>
        <dbReference type="EMBL" id="KKL04729.1"/>
    </source>
</evidence>
<gene>
    <name evidence="1" type="ORF">LCGC14_2613160</name>
</gene>
<proteinExistence type="predicted"/>
<dbReference type="EMBL" id="LAZR01044406">
    <property type="protein sequence ID" value="KKL04729.1"/>
    <property type="molecule type" value="Genomic_DNA"/>
</dbReference>
<comment type="caution">
    <text evidence="1">The sequence shown here is derived from an EMBL/GenBank/DDBJ whole genome shotgun (WGS) entry which is preliminary data.</text>
</comment>
<dbReference type="AlphaFoldDB" id="A0A0F9A5B6"/>
<accession>A0A0F9A5B6</accession>
<reference evidence="1" key="1">
    <citation type="journal article" date="2015" name="Nature">
        <title>Complex archaea that bridge the gap between prokaryotes and eukaryotes.</title>
        <authorList>
            <person name="Spang A."/>
            <person name="Saw J.H."/>
            <person name="Jorgensen S.L."/>
            <person name="Zaremba-Niedzwiedzka K."/>
            <person name="Martijn J."/>
            <person name="Lind A.E."/>
            <person name="van Eijk R."/>
            <person name="Schleper C."/>
            <person name="Guy L."/>
            <person name="Ettema T.J."/>
        </authorList>
    </citation>
    <scope>NUCLEOTIDE SEQUENCE</scope>
</reference>
<sequence length="60" mass="6873">MKKEAHAEIDVKNKKTGSTRSFRVYSVKNAAILRVGMRLGLEEFVDAVWPYPDSLGRDYK</sequence>
<name>A0A0F9A5B6_9ZZZZ</name>